<dbReference type="PANTHER" id="PTHR36574">
    <property type="entry name" value="RHAMNOGALACTURONATE LYASE-RELATED"/>
    <property type="match status" value="1"/>
</dbReference>
<dbReference type="Pfam" id="PF09284">
    <property type="entry name" value="RhgB_N"/>
    <property type="match status" value="1"/>
</dbReference>
<evidence type="ECO:0000256" key="5">
    <source>
        <dbReference type="ARBA" id="ARBA00022525"/>
    </source>
</evidence>
<evidence type="ECO:0000256" key="12">
    <source>
        <dbReference type="SAM" id="SignalP"/>
    </source>
</evidence>
<dbReference type="InterPro" id="IPR008979">
    <property type="entry name" value="Galactose-bd-like_sf"/>
</dbReference>
<keyword evidence="9" id="KW-0119">Carbohydrate metabolism</keyword>
<keyword evidence="6 12" id="KW-0732">Signal</keyword>
<evidence type="ECO:0000256" key="3">
    <source>
        <dbReference type="ARBA" id="ARBA00010418"/>
    </source>
</evidence>
<dbReference type="EC" id="4.2.2.23" evidence="4"/>
<name>A0A0G2HBB6_9PEZI</name>
<keyword evidence="7" id="KW-1015">Disulfide bond</keyword>
<evidence type="ECO:0000256" key="9">
    <source>
        <dbReference type="ARBA" id="ARBA00023277"/>
    </source>
</evidence>
<evidence type="ECO:0000256" key="8">
    <source>
        <dbReference type="ARBA" id="ARBA00023239"/>
    </source>
</evidence>
<dbReference type="PANTHER" id="PTHR36574:SF1">
    <property type="entry name" value="RHAMNOGALACTURONATE LYASE-RELATED"/>
    <property type="match status" value="1"/>
</dbReference>
<dbReference type="AlphaFoldDB" id="A0A0G2HBB6"/>
<dbReference type="Gene3D" id="2.60.40.1120">
    <property type="entry name" value="Carboxypeptidase-like, regulatory domain"/>
    <property type="match status" value="1"/>
</dbReference>
<comment type="caution">
    <text evidence="16">The sequence shown here is derived from an EMBL/GenBank/DDBJ whole genome shotgun (WGS) entry which is preliminary data.</text>
</comment>
<sequence length="550" mass="59576">MLLFALCCSLFASVAFAAFGYTDQGTYWTIDSGANLVIQVSKTNGDITSMKYKGVEYNGYDGKNTHVESGLGASTVKIEQFSSPAYIIKVSVTYGTLKHYLFVRYNNDNVYIFTNKADASVTVHRYIVRMKGGSFSYNPDGSSSGDSDFYPDGSSFIEASDVSGLSDGTTWSKHYNGGLYGRVKDFDYVGVSKTGVGVYMIRSNHEKASGGPFFRSLQRRADSGGEDLYDIYYYNMGHTDPERFGLQGPSVLSFTDGSKPNTALFARNADWGWFDTLGIDGWVPASGRGAVAGVGLSNMKSGRTYTVGLSNANAQYWTTAASSGGAWQITKALPGTYTLTVYKDELEVYTGSVTISAGGKAALNTITLVDPSDKTAIWRIGDWDGTPAGFLNFETTPWKPTYMHPSDSRIASWDVGNFIVGTTPVSSFPSYIWQDVNNGHVVYFRLNAEQLTQAHTVRIGITEAYIGGRPQITVNSWTSNIPAATTQASTRSLTVGTYRGNNAVLEYTVPATAWLTSTSDWQVLTINVVTGSTGTKYLSGGISIDCVELV</sequence>
<dbReference type="GO" id="GO:0102210">
    <property type="term" value="F:rhamnogalacturonan endolyase activity"/>
    <property type="evidence" value="ECO:0007669"/>
    <property type="project" value="UniProtKB-EC"/>
</dbReference>
<dbReference type="InterPro" id="IPR011013">
    <property type="entry name" value="Gal_mutarotase_sf_dom"/>
</dbReference>
<dbReference type="EMBL" id="LCUC01000303">
    <property type="protein sequence ID" value="KKY32493.1"/>
    <property type="molecule type" value="Genomic_DNA"/>
</dbReference>
<evidence type="ECO:0000256" key="4">
    <source>
        <dbReference type="ARBA" id="ARBA00012437"/>
    </source>
</evidence>
<keyword evidence="10" id="KW-0961">Cell wall biogenesis/degradation</keyword>
<evidence type="ECO:0000259" key="13">
    <source>
        <dbReference type="Pfam" id="PF09284"/>
    </source>
</evidence>
<protein>
    <recommendedName>
        <fullName evidence="4">rhamnogalacturonan endolyase</fullName>
        <ecNumber evidence="4">4.2.2.23</ecNumber>
    </recommendedName>
</protein>
<keyword evidence="17" id="KW-1185">Reference proteome</keyword>
<evidence type="ECO:0000256" key="10">
    <source>
        <dbReference type="ARBA" id="ARBA00023316"/>
    </source>
</evidence>
<dbReference type="GO" id="GO:0045490">
    <property type="term" value="P:pectin catabolic process"/>
    <property type="evidence" value="ECO:0007669"/>
    <property type="project" value="TreeGrafter"/>
</dbReference>
<feature type="domain" description="Rhamnogalacturonase B N-terminal" evidence="13">
    <location>
        <begin position="19"/>
        <end position="281"/>
    </location>
</feature>
<comment type="similarity">
    <text evidence="3">Belongs to the polysaccharide lyase 4 family.</text>
</comment>
<dbReference type="InterPro" id="IPR016590">
    <property type="entry name" value="Rhamnogalacturonase_B"/>
</dbReference>
<evidence type="ECO:0000256" key="2">
    <source>
        <dbReference type="ARBA" id="ARBA00004613"/>
    </source>
</evidence>
<dbReference type="SUPFAM" id="SSF49452">
    <property type="entry name" value="Starch-binding domain-like"/>
    <property type="match status" value="1"/>
</dbReference>
<feature type="signal peptide" evidence="12">
    <location>
        <begin position="1"/>
        <end position="17"/>
    </location>
</feature>
<dbReference type="STRING" id="1214573.A0A0G2HBB6"/>
<dbReference type="CDD" id="cd10317">
    <property type="entry name" value="RGL4_C"/>
    <property type="match status" value="1"/>
</dbReference>
<dbReference type="InterPro" id="IPR013784">
    <property type="entry name" value="Carb-bd-like_fold"/>
</dbReference>
<dbReference type="Pfam" id="PF14683">
    <property type="entry name" value="CBM-like"/>
    <property type="match status" value="1"/>
</dbReference>
<dbReference type="InterPro" id="IPR029413">
    <property type="entry name" value="RG-lyase_II"/>
</dbReference>
<evidence type="ECO:0000256" key="6">
    <source>
        <dbReference type="ARBA" id="ARBA00022729"/>
    </source>
</evidence>
<comment type="subcellular location">
    <subcellularLocation>
        <location evidence="2">Secreted</location>
    </subcellularLocation>
</comment>
<keyword evidence="5" id="KW-0964">Secreted</keyword>
<evidence type="ECO:0000256" key="1">
    <source>
        <dbReference type="ARBA" id="ARBA00001324"/>
    </source>
</evidence>
<dbReference type="Gene3D" id="2.60.120.260">
    <property type="entry name" value="Galactose-binding domain-like"/>
    <property type="match status" value="1"/>
</dbReference>
<proteinExistence type="inferred from homology"/>
<gene>
    <name evidence="16" type="ORF">UCDDA912_g07565</name>
</gene>
<reference evidence="16 17" key="2">
    <citation type="submission" date="2015-05" db="EMBL/GenBank/DDBJ databases">
        <authorList>
            <person name="Morales-Cruz A."/>
            <person name="Amrine K.C."/>
            <person name="Cantu D."/>
        </authorList>
    </citation>
    <scope>NUCLEOTIDE SEQUENCE [LARGE SCALE GENOMIC DNA]</scope>
    <source>
        <strain evidence="16">DA912</strain>
    </source>
</reference>
<evidence type="ECO:0000313" key="17">
    <source>
        <dbReference type="Proteomes" id="UP000034680"/>
    </source>
</evidence>
<dbReference type="SUPFAM" id="SSF74650">
    <property type="entry name" value="Galactose mutarotase-like"/>
    <property type="match status" value="1"/>
</dbReference>
<dbReference type="GO" id="GO:0005576">
    <property type="term" value="C:extracellular region"/>
    <property type="evidence" value="ECO:0007669"/>
    <property type="project" value="UniProtKB-SubCell"/>
</dbReference>
<dbReference type="CDD" id="cd10316">
    <property type="entry name" value="RGL4_M"/>
    <property type="match status" value="1"/>
</dbReference>
<dbReference type="SUPFAM" id="SSF49785">
    <property type="entry name" value="Galactose-binding domain-like"/>
    <property type="match status" value="1"/>
</dbReference>
<accession>A0A0G2HBB6</accession>
<keyword evidence="8 16" id="KW-0456">Lyase</keyword>
<dbReference type="Gene3D" id="2.70.98.10">
    <property type="match status" value="1"/>
</dbReference>
<dbReference type="InterPro" id="IPR029411">
    <property type="entry name" value="RG-lyase_III"/>
</dbReference>
<dbReference type="GO" id="GO:0071555">
    <property type="term" value="P:cell wall organization"/>
    <property type="evidence" value="ECO:0007669"/>
    <property type="project" value="UniProtKB-KW"/>
</dbReference>
<evidence type="ECO:0000259" key="14">
    <source>
        <dbReference type="Pfam" id="PF14683"/>
    </source>
</evidence>
<evidence type="ECO:0000256" key="11">
    <source>
        <dbReference type="ARBA" id="ARBA00023326"/>
    </source>
</evidence>
<comment type="catalytic activity">
    <reaction evidence="1">
        <text>Endotype eliminative cleavage of L-alpha-rhamnopyranosyl-(1-&gt;4)-alpha-D-galactopyranosyluronic acid bonds of rhamnogalacturonan I domains in ramified hairy regions of pectin leaving L-rhamnopyranose at the reducing end and 4-deoxy-4,5-unsaturated D-galactopyranosyluronic acid at the non-reducing end.</text>
        <dbReference type="EC" id="4.2.2.23"/>
    </reaction>
</comment>
<evidence type="ECO:0000313" key="16">
    <source>
        <dbReference type="EMBL" id="KKY32493.1"/>
    </source>
</evidence>
<dbReference type="Pfam" id="PF14686">
    <property type="entry name" value="fn3_3"/>
    <property type="match status" value="1"/>
</dbReference>
<dbReference type="Proteomes" id="UP000034680">
    <property type="component" value="Unassembled WGS sequence"/>
</dbReference>
<dbReference type="GO" id="GO:0030246">
    <property type="term" value="F:carbohydrate binding"/>
    <property type="evidence" value="ECO:0007669"/>
    <property type="project" value="InterPro"/>
</dbReference>
<dbReference type="OrthoDB" id="114708at2759"/>
<feature type="chain" id="PRO_5002545112" description="rhamnogalacturonan endolyase" evidence="12">
    <location>
        <begin position="18"/>
        <end position="550"/>
    </location>
</feature>
<feature type="domain" description="Rhamnogalacturonan lyase" evidence="14">
    <location>
        <begin position="377"/>
        <end position="549"/>
    </location>
</feature>
<evidence type="ECO:0000259" key="15">
    <source>
        <dbReference type="Pfam" id="PF14686"/>
    </source>
</evidence>
<feature type="domain" description="Rhamnogalacturonan lyase" evidence="15">
    <location>
        <begin position="287"/>
        <end position="362"/>
    </location>
</feature>
<dbReference type="InterPro" id="IPR015364">
    <property type="entry name" value="RhgB_N"/>
</dbReference>
<evidence type="ECO:0000256" key="7">
    <source>
        <dbReference type="ARBA" id="ARBA00023157"/>
    </source>
</evidence>
<organism evidence="16 17">
    <name type="scientific">Diaporthe ampelina</name>
    <dbReference type="NCBI Taxonomy" id="1214573"/>
    <lineage>
        <taxon>Eukaryota</taxon>
        <taxon>Fungi</taxon>
        <taxon>Dikarya</taxon>
        <taxon>Ascomycota</taxon>
        <taxon>Pezizomycotina</taxon>
        <taxon>Sordariomycetes</taxon>
        <taxon>Sordariomycetidae</taxon>
        <taxon>Diaporthales</taxon>
        <taxon>Diaporthaceae</taxon>
        <taxon>Diaporthe</taxon>
    </lineage>
</organism>
<dbReference type="InterPro" id="IPR014718">
    <property type="entry name" value="GH-type_carb-bd"/>
</dbReference>
<reference evidence="16 17" key="1">
    <citation type="submission" date="2015-05" db="EMBL/GenBank/DDBJ databases">
        <title>Distinctive expansion of gene families associated with plant cell wall degradation and secondary metabolism in the genomes of grapevine trunk pathogens.</title>
        <authorList>
            <person name="Lawrence D.P."/>
            <person name="Travadon R."/>
            <person name="Rolshausen P.E."/>
            <person name="Baumgartner K."/>
        </authorList>
    </citation>
    <scope>NUCLEOTIDE SEQUENCE [LARGE SCALE GENOMIC DNA]</scope>
    <source>
        <strain evidence="16">DA912</strain>
    </source>
</reference>
<keyword evidence="11" id="KW-0624">Polysaccharide degradation</keyword>